<comment type="subcellular location">
    <subcellularLocation>
        <location evidence="1">Mitochondrion</location>
    </subcellularLocation>
</comment>
<protein>
    <submittedName>
        <fullName evidence="6">Double-stranded RNA/RNA-DNA hybrid binding protein</fullName>
    </submittedName>
</protein>
<dbReference type="CDD" id="cd09276">
    <property type="entry name" value="Rnase_HI_RT_non_LTR"/>
    <property type="match status" value="1"/>
</dbReference>
<sequence>MIPLGRSEDPRALTYIKKTIATTIAPTGGGGHQDAMVVELAGQGLHIANVYNANPGDPERGIALKKTQEALRGKKMLLCGDLNMHSQLWDSKKEDSSDCNQIHDWMEQEAVVLLNETDDNTCFSRKTSPSVIDLAFASDLLLGQSNCTTRVLKDLNCGSDHLPLATTVENVKVDDIVRATRYNMTRLDAEAFKKACSREAAMLGGREPTGEKEIESFAVDLTRMMTRALNRTAPRALGKGTGKRWWTQQCAETVREMRVAWGRTREDCYSDASFEVYKAKRRLFQAAIRIAKRDQWRRMIEDLTEAKDVFRLVNCLKASKTGNGLPPIMYQGSPIHSPQGKAEALLDTHTQPAENGVQGTEEANPRARHWDRPTREEVREAVFHAGNTVPGENGIPNTAWKTAWPSFAEPITKLFGLCMELRYHPKIFKSATLVVIPKQKPDKSHPRSYRLISLLSTLGKSLERMVARRLAAQAVELNIIPQNYALAVPRRAATDLTWKLADVVIGESKIRKITSVVTFDIEGAFDAVRKNRLVTRLRGQRWPESLCKWVGSFLTDRRVSLSVEGGLPVEREVGGSLPQGSPVSPILYMLYMAELFKKLPSLGYADDGLIYVSSPSVQTNITTLQTYMTHAVEWCRENELRIDWSKTGVMHLYTGRKLSSMNTGLRLPNGTTLSPVQEMKWLGVIWDTSLNFKTQYQELATKARKTANVLRRISRVYSGAPPNSVMQAVRACILPQMTYAATTWFPRASKTSMGILEKVLREGLRAAVPVFKTTSKKCLYRSAAFPNMAIICQDLLRTGGIRASTCNADHPLYWTTIDGSIDEAKALLPHPIRDSTKLRPEQEGPAESLAKKLSKEEAAKAHLDLLSKESQETMWTYSDGSRNSDGDTGAGWAVYFRGKILAQGKGSCGRYREVADAEAIAALKAVRAAAEVAPSQAEGLNLCVDNLGVVKRIGRRMQKPGTSQLAIDEIRRTLARWQGGSDNLALDKPVGKVHWVPGHCEVPGNEAVDQLAKAGCKSEDLLVPKATMSLTAARRWRNEAFKADFRNWMKENCPKIKHLGGALNWPRPYDIGWMKGLHRGTVARILAARSGHGDFKEYHVRLNHRNAELHCPVAGCDQAKTFTHPWECLGNEKNLSMRFVRKLLTGDKSCRYLAGKLDPKWRVFRIGT</sequence>
<keyword evidence="2" id="KW-0496">Mitochondrion</keyword>
<dbReference type="Pfam" id="PF00078">
    <property type="entry name" value="RVT_1"/>
    <property type="match status" value="1"/>
</dbReference>
<feature type="domain" description="Reverse transcriptase" evidence="4">
    <location>
        <begin position="417"/>
        <end position="686"/>
    </location>
</feature>
<dbReference type="Gene3D" id="3.60.10.10">
    <property type="entry name" value="Endonuclease/exonuclease/phosphatase"/>
    <property type="match status" value="1"/>
</dbReference>
<dbReference type="GeneID" id="98120656"/>
<dbReference type="PROSITE" id="PS50879">
    <property type="entry name" value="RNASE_H_1"/>
    <property type="match status" value="1"/>
</dbReference>
<name>A0ABR4MCU0_9PEZI</name>
<dbReference type="Proteomes" id="UP001610728">
    <property type="component" value="Unassembled WGS sequence"/>
</dbReference>
<dbReference type="InterPro" id="IPR036691">
    <property type="entry name" value="Endo/exonu/phosph_ase_sf"/>
</dbReference>
<dbReference type="EMBL" id="JABSNW010000007">
    <property type="protein sequence ID" value="KAL2886089.1"/>
    <property type="molecule type" value="Genomic_DNA"/>
</dbReference>
<feature type="region of interest" description="Disordered" evidence="3">
    <location>
        <begin position="354"/>
        <end position="373"/>
    </location>
</feature>
<dbReference type="Gene3D" id="3.30.420.10">
    <property type="entry name" value="Ribonuclease H-like superfamily/Ribonuclease H"/>
    <property type="match status" value="1"/>
</dbReference>
<dbReference type="InterPro" id="IPR002156">
    <property type="entry name" value="RNaseH_domain"/>
</dbReference>
<evidence type="ECO:0000313" key="7">
    <source>
        <dbReference type="Proteomes" id="UP001610728"/>
    </source>
</evidence>
<dbReference type="PANTHER" id="PTHR33481:SF1">
    <property type="entry name" value="ENDONUCLEASE_EXONUCLEASE_PHOSPHATASE DOMAIN-CONTAINING PROTEIN-RELATED"/>
    <property type="match status" value="1"/>
</dbReference>
<dbReference type="RefSeq" id="XP_070857269.1">
    <property type="nucleotide sequence ID" value="XM_071001365.1"/>
</dbReference>
<accession>A0ABR4MCU0</accession>
<dbReference type="InterPro" id="IPR000477">
    <property type="entry name" value="RT_dom"/>
</dbReference>
<evidence type="ECO:0000256" key="2">
    <source>
        <dbReference type="ARBA" id="ARBA00023128"/>
    </source>
</evidence>
<dbReference type="Pfam" id="PF14529">
    <property type="entry name" value="Exo_endo_phos_2"/>
    <property type="match status" value="1"/>
</dbReference>
<evidence type="ECO:0000256" key="3">
    <source>
        <dbReference type="SAM" id="MobiDB-lite"/>
    </source>
</evidence>
<dbReference type="SUPFAM" id="SSF56219">
    <property type="entry name" value="DNase I-like"/>
    <property type="match status" value="1"/>
</dbReference>
<evidence type="ECO:0000259" key="4">
    <source>
        <dbReference type="PROSITE" id="PS50878"/>
    </source>
</evidence>
<dbReference type="InterPro" id="IPR036397">
    <property type="entry name" value="RNaseH_sf"/>
</dbReference>
<keyword evidence="7" id="KW-1185">Reference proteome</keyword>
<comment type="caution">
    <text evidence="6">The sequence shown here is derived from an EMBL/GenBank/DDBJ whole genome shotgun (WGS) entry which is preliminary data.</text>
</comment>
<dbReference type="Pfam" id="PF00075">
    <property type="entry name" value="RNase_H"/>
    <property type="match status" value="1"/>
</dbReference>
<dbReference type="CDD" id="cd01650">
    <property type="entry name" value="RT_nLTR_like"/>
    <property type="match status" value="1"/>
</dbReference>
<proteinExistence type="predicted"/>
<reference evidence="6 7" key="1">
    <citation type="submission" date="2020-05" db="EMBL/GenBank/DDBJ databases">
        <title>Ceratocystis lukuohia genome.</title>
        <authorList>
            <person name="Harrington T.C."/>
            <person name="Kim K."/>
            <person name="Mayers C.G."/>
        </authorList>
    </citation>
    <scope>NUCLEOTIDE SEQUENCE [LARGE SCALE GENOMIC DNA]</scope>
    <source>
        <strain evidence="6 7">C4212</strain>
    </source>
</reference>
<dbReference type="InterPro" id="IPR012337">
    <property type="entry name" value="RNaseH-like_sf"/>
</dbReference>
<gene>
    <name evidence="6" type="ORF">HOO65_070551</name>
</gene>
<feature type="compositionally biased region" description="Basic and acidic residues" evidence="3">
    <location>
        <begin position="363"/>
        <end position="373"/>
    </location>
</feature>
<organism evidence="6 7">
    <name type="scientific">Ceratocystis lukuohia</name>
    <dbReference type="NCBI Taxonomy" id="2019550"/>
    <lineage>
        <taxon>Eukaryota</taxon>
        <taxon>Fungi</taxon>
        <taxon>Dikarya</taxon>
        <taxon>Ascomycota</taxon>
        <taxon>Pezizomycotina</taxon>
        <taxon>Sordariomycetes</taxon>
        <taxon>Hypocreomycetidae</taxon>
        <taxon>Microascales</taxon>
        <taxon>Ceratocystidaceae</taxon>
        <taxon>Ceratocystis</taxon>
    </lineage>
</organism>
<evidence type="ECO:0000259" key="5">
    <source>
        <dbReference type="PROSITE" id="PS50879"/>
    </source>
</evidence>
<dbReference type="PROSITE" id="PS50878">
    <property type="entry name" value="RT_POL"/>
    <property type="match status" value="1"/>
</dbReference>
<evidence type="ECO:0000256" key="1">
    <source>
        <dbReference type="ARBA" id="ARBA00004173"/>
    </source>
</evidence>
<evidence type="ECO:0000313" key="6">
    <source>
        <dbReference type="EMBL" id="KAL2886089.1"/>
    </source>
</evidence>
<dbReference type="SUPFAM" id="SSF56672">
    <property type="entry name" value="DNA/RNA polymerases"/>
    <property type="match status" value="1"/>
</dbReference>
<dbReference type="InterPro" id="IPR043502">
    <property type="entry name" value="DNA/RNA_pol_sf"/>
</dbReference>
<dbReference type="SUPFAM" id="SSF53098">
    <property type="entry name" value="Ribonuclease H-like"/>
    <property type="match status" value="1"/>
</dbReference>
<dbReference type="PANTHER" id="PTHR33481">
    <property type="entry name" value="REVERSE TRANSCRIPTASE"/>
    <property type="match status" value="1"/>
</dbReference>
<dbReference type="InterPro" id="IPR005135">
    <property type="entry name" value="Endo/exonuclease/phosphatase"/>
</dbReference>
<feature type="domain" description="RNase H type-1" evidence="5">
    <location>
        <begin position="870"/>
        <end position="1017"/>
    </location>
</feature>